<keyword evidence="3" id="KW-1185">Reference proteome</keyword>
<dbReference type="Proteomes" id="UP000799324">
    <property type="component" value="Unassembled WGS sequence"/>
</dbReference>
<proteinExistence type="predicted"/>
<feature type="compositionally biased region" description="Polar residues" evidence="1">
    <location>
        <begin position="9"/>
        <end position="19"/>
    </location>
</feature>
<feature type="compositionally biased region" description="Basic and acidic residues" evidence="1">
    <location>
        <begin position="511"/>
        <end position="529"/>
    </location>
</feature>
<dbReference type="OrthoDB" id="3791417at2759"/>
<evidence type="ECO:0000313" key="3">
    <source>
        <dbReference type="Proteomes" id="UP000799324"/>
    </source>
</evidence>
<feature type="compositionally biased region" description="Basic and acidic residues" evidence="1">
    <location>
        <begin position="564"/>
        <end position="579"/>
    </location>
</feature>
<feature type="region of interest" description="Disordered" evidence="1">
    <location>
        <begin position="314"/>
        <end position="384"/>
    </location>
</feature>
<sequence length="579" mass="65140">MPRSPSPQPWSAQDAGSHTPSHHKFPDICFYVGQNKETHPFLVDPRIAIGSPYLRTFMTRRSRSSETGPIYLPVLDPKAFEAYLYWLCAGYVPFPPRGSEPADPRERSLSWIECYPLLAAHVFGANIGDAAFMDHILNELDRWLLPVQQPHLEILEWVIGRTETDTRLTEFILDRMFGTDEGVKQLLHILIQRADDNIGEREALPAEGNRCRYHVHGEGGVCRTEPRHLQRTLENGNRISIHEEDSQTPVEVYENFLREIEAGASGVAVKKASSFRIRSPPLSTRAEPSRFSTWRNSVRGQSYKVAFKNLRRSQAKAPEALRRADPQPSKQRPLSLNRSPSGVFRLQQLDINKPLPPTPTPSSSESSSDTDEGNESYGKHLHSENKYPHRLSLIDGSAVMPRSPIWRQPAWTASTRTSSCDSMPTIGSVMSGRPFCQTPERRKSHAPLVSHVSSLQPGESQRSSVFWTRPASGISRVSQMTLLEEPPTGPTWPPALSPKSILRKPVQQPKRPVELEADRPEVSEEKIPADEEEEDSRSAEHASALNEEEAMAVVQDEGLVPVEGEERTDAKKVRWEDTY</sequence>
<feature type="compositionally biased region" description="Pro residues" evidence="1">
    <location>
        <begin position="487"/>
        <end position="496"/>
    </location>
</feature>
<organism evidence="2 3">
    <name type="scientific">Lophiostoma macrostomum CBS 122681</name>
    <dbReference type="NCBI Taxonomy" id="1314788"/>
    <lineage>
        <taxon>Eukaryota</taxon>
        <taxon>Fungi</taxon>
        <taxon>Dikarya</taxon>
        <taxon>Ascomycota</taxon>
        <taxon>Pezizomycotina</taxon>
        <taxon>Dothideomycetes</taxon>
        <taxon>Pleosporomycetidae</taxon>
        <taxon>Pleosporales</taxon>
        <taxon>Lophiostomataceae</taxon>
        <taxon>Lophiostoma</taxon>
    </lineage>
</organism>
<feature type="region of interest" description="Disordered" evidence="1">
    <location>
        <begin position="485"/>
        <end position="579"/>
    </location>
</feature>
<dbReference type="EMBL" id="MU004393">
    <property type="protein sequence ID" value="KAF2652808.1"/>
    <property type="molecule type" value="Genomic_DNA"/>
</dbReference>
<accession>A0A6A6T1S6</accession>
<gene>
    <name evidence="2" type="ORF">K491DRAFT_681021</name>
</gene>
<feature type="compositionally biased region" description="Polar residues" evidence="1">
    <location>
        <begin position="328"/>
        <end position="340"/>
    </location>
</feature>
<evidence type="ECO:0008006" key="4">
    <source>
        <dbReference type="Google" id="ProtNLM"/>
    </source>
</evidence>
<evidence type="ECO:0000256" key="1">
    <source>
        <dbReference type="SAM" id="MobiDB-lite"/>
    </source>
</evidence>
<dbReference type="AlphaFoldDB" id="A0A6A6T1S6"/>
<feature type="region of interest" description="Disordered" evidence="1">
    <location>
        <begin position="1"/>
        <end position="21"/>
    </location>
</feature>
<name>A0A6A6T1S6_9PLEO</name>
<protein>
    <recommendedName>
        <fullName evidence="4">BTB domain-containing protein</fullName>
    </recommendedName>
</protein>
<evidence type="ECO:0000313" key="2">
    <source>
        <dbReference type="EMBL" id="KAF2652808.1"/>
    </source>
</evidence>
<reference evidence="2" key="1">
    <citation type="journal article" date="2020" name="Stud. Mycol.">
        <title>101 Dothideomycetes genomes: a test case for predicting lifestyles and emergence of pathogens.</title>
        <authorList>
            <person name="Haridas S."/>
            <person name="Albert R."/>
            <person name="Binder M."/>
            <person name="Bloem J."/>
            <person name="Labutti K."/>
            <person name="Salamov A."/>
            <person name="Andreopoulos B."/>
            <person name="Baker S."/>
            <person name="Barry K."/>
            <person name="Bills G."/>
            <person name="Bluhm B."/>
            <person name="Cannon C."/>
            <person name="Castanera R."/>
            <person name="Culley D."/>
            <person name="Daum C."/>
            <person name="Ezra D."/>
            <person name="Gonzalez J."/>
            <person name="Henrissat B."/>
            <person name="Kuo A."/>
            <person name="Liang C."/>
            <person name="Lipzen A."/>
            <person name="Lutzoni F."/>
            <person name="Magnuson J."/>
            <person name="Mondo S."/>
            <person name="Nolan M."/>
            <person name="Ohm R."/>
            <person name="Pangilinan J."/>
            <person name="Park H.-J."/>
            <person name="Ramirez L."/>
            <person name="Alfaro M."/>
            <person name="Sun H."/>
            <person name="Tritt A."/>
            <person name="Yoshinaga Y."/>
            <person name="Zwiers L.-H."/>
            <person name="Turgeon B."/>
            <person name="Goodwin S."/>
            <person name="Spatafora J."/>
            <person name="Crous P."/>
            <person name="Grigoriev I."/>
        </authorList>
    </citation>
    <scope>NUCLEOTIDE SEQUENCE</scope>
    <source>
        <strain evidence="2">CBS 122681</strain>
    </source>
</reference>